<dbReference type="InterPro" id="IPR036691">
    <property type="entry name" value="Endo/exonu/phosph_ase_sf"/>
</dbReference>
<sequence length="1434" mass="161819">MNRSYQRKATGGNSLRSITTMFVTNLPNGTSKETLKKIFSKFGCIVDVYIATKKDSKKKNFAFVRCKEVIGVTQLEASLQGLKCMGSVLEINVAKFKRRKVEPRGTTRTGEGNTGKSVRKEIGSLRDGRSFAEVIVGYDGRPIPPPPPKLDKKPVILESGSFWAEWIHSQLTLIGVAHSYEHLTNLQLEIRLGGSHAYGMKYLGGLEIGIRFKNDLDVKEFLLNGKYCRKWFSELKPGNSYMYSPARLAWLKIVGLPLHMWSEGNFACIAGSSLFPTGPGINDEGDGKNGASDMVNSDEMVDLDSGKEEEGISETVASPANVPIDRGFPSDDLEDGEFRYDCNTGDGKEAAPEWMGADSGAAPRPRPPESDDSQLDRASEVGETQLSPIINCQRVDWNTEPNVGNSMAVNIPEVNDINNFGIYSNLVKSGSFGPFKSGPVKNDGRKLPKSFGPIIDKSSEWDPDVEFLVDGSIRKKMRRFFFPRLDLNNNPNGSSTSDQSIHCVEADTDPIRTTHSTDQAINPQGCEVLNETALTVEIGKMVDVDIEIGNKVLEEAMCMEATGRSGGLITIWDDEVFIVSDSIKSRYFFITFGRWVGINTEIAIVNVYAPQAPSEKRRTWEKLGQIKSSRVAIWIFAGDFNAVRRRDERVNSRSCRISAEDFNDFIFSCALHDLRMGGYKFTYFRPEDGGKLSKLDRFLVCDNFMECFPGSSVTALAIEFSDHCPIMLKTSCEDFGHRPFRFFNSWMLKAGFQDVVSKAWRKFRGYGNENKELEECRNSIAQLDTLAESRDLWPHELGKRTNCVKRIAEIERMAAMDMKQKAKIKWVTDGDENTSFFHGYVDNHNRRNKIHGLTINGQWVTSPDAIKGEILQFFSKKFEEKWMNRPKIRSNRFKTLSTEASSALELPFSVEEIRNVIWCCGSEKAPGPDGFSFKIFKSYWSLLKDDIMSFVRSFEQRGEFSMGCNSSFISLAAKIKDPLSLSDYRPISLIGALYKIVAKTLAFRVKTHIGVCIDEVQLAFVEGRNILEGPLIINEVCSWALKSDWKILLFNADFNKAFDSVNWEYLDSVMAQMNFGLKWRRWINGCLRSARASVLVNGSPTAEFPLTKGVRQGDPLSPFLFIIAMEDKFRSKLSMWKAKTLSLSGRMTLAKVVLGNLPTFYLSLFPAPIGIIKELEKIQRQFIWRGDADKATVHWVAWEKLKAPKEVGGADKAKNGFWKLNIDVKEIMNTNDGGLSLRSDFVVDGVFSMARLSNRLDRASHLICVGDFWWLNSAPKKVVNFIWRAKQGRIPSTEALRKRNIQVPSTICGICEHVEELVDHILTSCSLARNIITMVLKWCNVLPQFFSGVNEVLDFARNWGHCPKKKESLTCIIYGTLWSLWKARNDRIFKGESSNPTKILDYIKSSVFTWRMYRSPRGDTVDWDKWCRAPLNCT</sequence>
<dbReference type="InterPro" id="IPR000504">
    <property type="entry name" value="RRM_dom"/>
</dbReference>
<dbReference type="EMBL" id="NBSK02000001">
    <property type="protein sequence ID" value="KAJ0227941.1"/>
    <property type="molecule type" value="Genomic_DNA"/>
</dbReference>
<dbReference type="Pfam" id="PF03372">
    <property type="entry name" value="Exo_endo_phos"/>
    <property type="match status" value="1"/>
</dbReference>
<dbReference type="InterPro" id="IPR026960">
    <property type="entry name" value="RVT-Znf"/>
</dbReference>
<accession>A0A9R1WM59</accession>
<dbReference type="CDD" id="cd00590">
    <property type="entry name" value="RRM_SF"/>
    <property type="match status" value="1"/>
</dbReference>
<evidence type="ECO:0000313" key="5">
    <source>
        <dbReference type="Proteomes" id="UP000235145"/>
    </source>
</evidence>
<dbReference type="PROSITE" id="PS50102">
    <property type="entry name" value="RRM"/>
    <property type="match status" value="1"/>
</dbReference>
<dbReference type="Pfam" id="PF00078">
    <property type="entry name" value="RVT_1"/>
    <property type="match status" value="1"/>
</dbReference>
<dbReference type="PANTHER" id="PTHR33116">
    <property type="entry name" value="REVERSE TRANSCRIPTASE ZINC-BINDING DOMAIN-CONTAINING PROTEIN-RELATED-RELATED"/>
    <property type="match status" value="1"/>
</dbReference>
<dbReference type="GO" id="GO:0003723">
    <property type="term" value="F:RNA binding"/>
    <property type="evidence" value="ECO:0007669"/>
    <property type="project" value="UniProtKB-UniRule"/>
</dbReference>
<reference evidence="4 5" key="1">
    <citation type="journal article" date="2017" name="Nat. Commun.">
        <title>Genome assembly with in vitro proximity ligation data and whole-genome triplication in lettuce.</title>
        <authorList>
            <person name="Reyes-Chin-Wo S."/>
            <person name="Wang Z."/>
            <person name="Yang X."/>
            <person name="Kozik A."/>
            <person name="Arikit S."/>
            <person name="Song C."/>
            <person name="Xia L."/>
            <person name="Froenicke L."/>
            <person name="Lavelle D.O."/>
            <person name="Truco M.J."/>
            <person name="Xia R."/>
            <person name="Zhu S."/>
            <person name="Xu C."/>
            <person name="Xu H."/>
            <person name="Xu X."/>
            <person name="Cox K."/>
            <person name="Korf I."/>
            <person name="Meyers B.C."/>
            <person name="Michelmore R.W."/>
        </authorList>
    </citation>
    <scope>NUCLEOTIDE SEQUENCE [LARGE SCALE GENOMIC DNA]</scope>
    <source>
        <strain evidence="5">cv. Salinas</strain>
        <tissue evidence="4">Seedlings</tissue>
    </source>
</reference>
<evidence type="ECO:0000259" key="3">
    <source>
        <dbReference type="PROSITE" id="PS50102"/>
    </source>
</evidence>
<feature type="compositionally biased region" description="Basic and acidic residues" evidence="2">
    <location>
        <begin position="336"/>
        <end position="351"/>
    </location>
</feature>
<dbReference type="InterPro" id="IPR005135">
    <property type="entry name" value="Endo/exonuclease/phosphatase"/>
</dbReference>
<dbReference type="SUPFAM" id="SSF56219">
    <property type="entry name" value="DNase I-like"/>
    <property type="match status" value="1"/>
</dbReference>
<keyword evidence="5" id="KW-1185">Reference proteome</keyword>
<dbReference type="SMART" id="SM00360">
    <property type="entry name" value="RRM"/>
    <property type="match status" value="1"/>
</dbReference>
<organism evidence="4 5">
    <name type="scientific">Lactuca sativa</name>
    <name type="common">Garden lettuce</name>
    <dbReference type="NCBI Taxonomy" id="4236"/>
    <lineage>
        <taxon>Eukaryota</taxon>
        <taxon>Viridiplantae</taxon>
        <taxon>Streptophyta</taxon>
        <taxon>Embryophyta</taxon>
        <taxon>Tracheophyta</taxon>
        <taxon>Spermatophyta</taxon>
        <taxon>Magnoliopsida</taxon>
        <taxon>eudicotyledons</taxon>
        <taxon>Gunneridae</taxon>
        <taxon>Pentapetalae</taxon>
        <taxon>asterids</taxon>
        <taxon>campanulids</taxon>
        <taxon>Asterales</taxon>
        <taxon>Asteraceae</taxon>
        <taxon>Cichorioideae</taxon>
        <taxon>Cichorieae</taxon>
        <taxon>Lactucinae</taxon>
        <taxon>Lactuca</taxon>
    </lineage>
</organism>
<dbReference type="Pfam" id="PF00076">
    <property type="entry name" value="RRM_1"/>
    <property type="match status" value="1"/>
</dbReference>
<proteinExistence type="predicted"/>
<feature type="region of interest" description="Disordered" evidence="2">
    <location>
        <begin position="305"/>
        <end position="387"/>
    </location>
</feature>
<name>A0A9R1WM59_LACSA</name>
<dbReference type="SUPFAM" id="SSF54928">
    <property type="entry name" value="RNA-binding domain, RBD"/>
    <property type="match status" value="1"/>
</dbReference>
<dbReference type="Proteomes" id="UP000235145">
    <property type="component" value="Unassembled WGS sequence"/>
</dbReference>
<dbReference type="InterPro" id="IPR043502">
    <property type="entry name" value="DNA/RNA_pol_sf"/>
</dbReference>
<keyword evidence="1" id="KW-0694">RNA-binding</keyword>
<dbReference type="Pfam" id="PF13966">
    <property type="entry name" value="zf-RVT"/>
    <property type="match status" value="1"/>
</dbReference>
<gene>
    <name evidence="4" type="ORF">LSAT_V11C100038340</name>
</gene>
<evidence type="ECO:0000256" key="1">
    <source>
        <dbReference type="PROSITE-ProRule" id="PRU00176"/>
    </source>
</evidence>
<dbReference type="InterPro" id="IPR035979">
    <property type="entry name" value="RBD_domain_sf"/>
</dbReference>
<dbReference type="PANTHER" id="PTHR33116:SF79">
    <property type="entry name" value="REVERSE TRANSCRIPTASE DOMAIN, ZINC FINGER, CCHC-TYPE-RELATED"/>
    <property type="match status" value="1"/>
</dbReference>
<dbReference type="SUPFAM" id="SSF56672">
    <property type="entry name" value="DNA/RNA polymerases"/>
    <property type="match status" value="1"/>
</dbReference>
<comment type="caution">
    <text evidence="4">The sequence shown here is derived from an EMBL/GenBank/DDBJ whole genome shotgun (WGS) entry which is preliminary data.</text>
</comment>
<dbReference type="InterPro" id="IPR000477">
    <property type="entry name" value="RT_dom"/>
</dbReference>
<dbReference type="Gene3D" id="3.30.70.330">
    <property type="match status" value="1"/>
</dbReference>
<evidence type="ECO:0000256" key="2">
    <source>
        <dbReference type="SAM" id="MobiDB-lite"/>
    </source>
</evidence>
<protein>
    <recommendedName>
        <fullName evidence="3">RRM domain-containing protein</fullName>
    </recommendedName>
</protein>
<feature type="compositionally biased region" description="Basic and acidic residues" evidence="2">
    <location>
        <begin position="366"/>
        <end position="380"/>
    </location>
</feature>
<dbReference type="InterPro" id="IPR012677">
    <property type="entry name" value="Nucleotide-bd_a/b_plait_sf"/>
</dbReference>
<evidence type="ECO:0000313" key="4">
    <source>
        <dbReference type="EMBL" id="KAJ0227941.1"/>
    </source>
</evidence>
<dbReference type="CDD" id="cd01650">
    <property type="entry name" value="RT_nLTR_like"/>
    <property type="match status" value="1"/>
</dbReference>
<dbReference type="GO" id="GO:0003824">
    <property type="term" value="F:catalytic activity"/>
    <property type="evidence" value="ECO:0007669"/>
    <property type="project" value="InterPro"/>
</dbReference>
<feature type="domain" description="RRM" evidence="3">
    <location>
        <begin position="19"/>
        <end position="96"/>
    </location>
</feature>
<dbReference type="Gene3D" id="3.60.10.10">
    <property type="entry name" value="Endonuclease/exonuclease/phosphatase"/>
    <property type="match status" value="1"/>
</dbReference>